<evidence type="ECO:0000256" key="10">
    <source>
        <dbReference type="ARBA" id="ARBA00023209"/>
    </source>
</evidence>
<keyword evidence="11" id="KW-1208">Phospholipid metabolism</keyword>
<dbReference type="InterPro" id="IPR022924">
    <property type="entry name" value="Cardiolipin_synthase"/>
</dbReference>
<dbReference type="EMBL" id="CP007547">
    <property type="protein sequence ID" value="AIL45051.1"/>
    <property type="molecule type" value="Genomic_DNA"/>
</dbReference>
<dbReference type="KEGG" id="eao:BD94_1276"/>
<dbReference type="PANTHER" id="PTHR21248">
    <property type="entry name" value="CARDIOLIPIN SYNTHASE"/>
    <property type="match status" value="1"/>
</dbReference>
<evidence type="ECO:0000256" key="7">
    <source>
        <dbReference type="ARBA" id="ARBA00022989"/>
    </source>
</evidence>
<keyword evidence="8" id="KW-0443">Lipid metabolism</keyword>
<dbReference type="eggNOG" id="COG1502">
    <property type="taxonomic scope" value="Bacteria"/>
</dbReference>
<reference evidence="15" key="2">
    <citation type="journal article" date="2015" name="Genome Biol. Evol.">
        <title>Complete Genome Sequence and Transcriptomic Analysis of the Novel Pathogen Elizabethkingia anophelis in Response to Oxidative Stress.</title>
        <authorList>
            <person name="Li Y."/>
            <person name="Liu Y."/>
            <person name="Chew S.C."/>
            <person name="Tay M."/>
            <person name="Salido M.M."/>
            <person name="Teo J."/>
            <person name="Lauro F.M."/>
            <person name="Givskov M."/>
            <person name="Yang L."/>
        </authorList>
    </citation>
    <scope>NUCLEOTIDE SEQUENCE</scope>
    <source>
        <strain evidence="15">NUHP1</strain>
    </source>
</reference>
<dbReference type="STRING" id="1338011.BD94_1276"/>
<dbReference type="HOGENOM" id="CLU_038053_1_2_10"/>
<dbReference type="AlphaFoldDB" id="A0A077EBY7"/>
<evidence type="ECO:0000256" key="6">
    <source>
        <dbReference type="ARBA" id="ARBA00022737"/>
    </source>
</evidence>
<dbReference type="EC" id="2.7.8.-" evidence="12"/>
<dbReference type="PROSITE" id="PS50035">
    <property type="entry name" value="PLD"/>
    <property type="match status" value="2"/>
</dbReference>
<dbReference type="GO" id="GO:0032049">
    <property type="term" value="P:cardiolipin biosynthetic process"/>
    <property type="evidence" value="ECO:0007669"/>
    <property type="project" value="UniProtKB-UniRule"/>
</dbReference>
<gene>
    <name evidence="15" type="ORF">BD94_1276</name>
</gene>
<organism evidence="15 16">
    <name type="scientific">Elizabethkingia anophelis NUHP1</name>
    <dbReference type="NCBI Taxonomy" id="1338011"/>
    <lineage>
        <taxon>Bacteria</taxon>
        <taxon>Pseudomonadati</taxon>
        <taxon>Bacteroidota</taxon>
        <taxon>Flavobacteriia</taxon>
        <taxon>Flavobacteriales</taxon>
        <taxon>Weeksellaceae</taxon>
        <taxon>Elizabethkingia</taxon>
    </lineage>
</organism>
<evidence type="ECO:0000256" key="2">
    <source>
        <dbReference type="ARBA" id="ARBA00022475"/>
    </source>
</evidence>
<evidence type="ECO:0000256" key="3">
    <source>
        <dbReference type="ARBA" id="ARBA00022516"/>
    </source>
</evidence>
<protein>
    <recommendedName>
        <fullName evidence="12">Cardiolipin synthase</fullName>
        <ecNumber evidence="12">2.7.8.-</ecNumber>
    </recommendedName>
</protein>
<evidence type="ECO:0000256" key="8">
    <source>
        <dbReference type="ARBA" id="ARBA00023098"/>
    </source>
</evidence>
<sequence length="492" mass="57016">MFTEHLHTAWLFIEKWYWVPLTIANIVIIVTILIENRNPPKTLAWIMIIVFVPVIGIILYFFFGRDFQREKYFKKIDKKQRQYILDQWKNLNDSIQQNMLDIENEIGDLSQVYQFLNKTRISPPSFYNETKLLINGEEKFPKFIEAIREAKDHIHLEYYIFEEDNIGNEIIELLIQKAQQGVTVRMIIDDFGSPTLAKHYKRFENTGIEFQVFLPVHFSSLANSNFRNHRKILIVDASIAFVGGINISDKYINHPNTDKLYWRDASVMIKGASVNILQLRFWLSWMMTDGAPYALEDQRYYCDWYAHTQGSSIVSFAVTAPGDEIQSAMESLILGITLAKKKVQICTPYFVPTDSFKTALSIAVSKGVEVEMMIPKEGDSFIVQNASLSFMKPLLKRGIKLYLYEKGFLHAKTVNIDDALAYVGTVNLDNRSFLINFEINAIVHDHELLKRLDQQFKEDKKVSSLMTIEMWNKTSVFKRGLASVCRLLAPLL</sequence>
<feature type="domain" description="PLD phosphodiesterase" evidence="14">
    <location>
        <begin position="405"/>
        <end position="432"/>
    </location>
</feature>
<keyword evidence="4" id="KW-0808">Transferase</keyword>
<evidence type="ECO:0000313" key="16">
    <source>
        <dbReference type="Proteomes" id="UP000028933"/>
    </source>
</evidence>
<keyword evidence="7 13" id="KW-1133">Transmembrane helix</keyword>
<keyword evidence="5 13" id="KW-0812">Transmembrane</keyword>
<evidence type="ECO:0000256" key="9">
    <source>
        <dbReference type="ARBA" id="ARBA00023136"/>
    </source>
</evidence>
<dbReference type="PANTHER" id="PTHR21248:SF22">
    <property type="entry name" value="PHOSPHOLIPASE D"/>
    <property type="match status" value="1"/>
</dbReference>
<evidence type="ECO:0000256" key="11">
    <source>
        <dbReference type="ARBA" id="ARBA00023264"/>
    </source>
</evidence>
<dbReference type="CDD" id="cd09110">
    <property type="entry name" value="PLDc_CLS_1"/>
    <property type="match status" value="1"/>
</dbReference>
<evidence type="ECO:0000256" key="4">
    <source>
        <dbReference type="ARBA" id="ARBA00022679"/>
    </source>
</evidence>
<dbReference type="Gene3D" id="3.30.870.10">
    <property type="entry name" value="Endonuclease Chain A"/>
    <property type="match status" value="2"/>
</dbReference>
<evidence type="ECO:0000256" key="13">
    <source>
        <dbReference type="SAM" id="Phobius"/>
    </source>
</evidence>
<evidence type="ECO:0000256" key="12">
    <source>
        <dbReference type="NCBIfam" id="TIGR04265"/>
    </source>
</evidence>
<dbReference type="SMART" id="SM00155">
    <property type="entry name" value="PLDc"/>
    <property type="match status" value="2"/>
</dbReference>
<keyword evidence="9 13" id="KW-0472">Membrane</keyword>
<keyword evidence="6" id="KW-0677">Repeat</keyword>
<keyword evidence="2" id="KW-1003">Cell membrane</keyword>
<evidence type="ECO:0000256" key="1">
    <source>
        <dbReference type="ARBA" id="ARBA00004651"/>
    </source>
</evidence>
<feature type="transmembrane region" description="Helical" evidence="13">
    <location>
        <begin position="43"/>
        <end position="63"/>
    </location>
</feature>
<proteinExistence type="predicted"/>
<dbReference type="InterPro" id="IPR027379">
    <property type="entry name" value="CLS_N"/>
</dbReference>
<dbReference type="Pfam" id="PF13396">
    <property type="entry name" value="PLDc_N"/>
    <property type="match status" value="1"/>
</dbReference>
<dbReference type="NCBIfam" id="TIGR04265">
    <property type="entry name" value="bac_cardiolipin"/>
    <property type="match status" value="1"/>
</dbReference>
<dbReference type="GO" id="GO:0008808">
    <property type="term" value="F:cardiolipin synthase activity"/>
    <property type="evidence" value="ECO:0007669"/>
    <property type="project" value="UniProtKB-UniRule"/>
</dbReference>
<dbReference type="GO" id="GO:0005886">
    <property type="term" value="C:plasma membrane"/>
    <property type="evidence" value="ECO:0007669"/>
    <property type="project" value="UniProtKB-SubCell"/>
</dbReference>
<dbReference type="RefSeq" id="WP_021346500.1">
    <property type="nucleotide sequence ID" value="NZ_CP007547.1"/>
</dbReference>
<reference evidence="15" key="1">
    <citation type="journal article" date="2013" name="Lancet">
        <title>First case of E anophelis outbreak in an intensive-care unit.</title>
        <authorList>
            <person name="Teo J."/>
            <person name="Tan S.Y."/>
            <person name="Tay M."/>
            <person name="Ding Y."/>
            <person name="Kjelleberg S."/>
            <person name="Givskov M."/>
            <person name="Lin R.T."/>
            <person name="Yang L."/>
        </authorList>
    </citation>
    <scope>NUCLEOTIDE SEQUENCE [LARGE SCALE GENOMIC DNA]</scope>
    <source>
        <strain evidence="15">NUHP1</strain>
    </source>
</reference>
<accession>A0A077EBY7</accession>
<dbReference type="SUPFAM" id="SSF56024">
    <property type="entry name" value="Phospholipase D/nuclease"/>
    <property type="match status" value="2"/>
</dbReference>
<evidence type="ECO:0000256" key="5">
    <source>
        <dbReference type="ARBA" id="ARBA00022692"/>
    </source>
</evidence>
<dbReference type="Proteomes" id="UP000028933">
    <property type="component" value="Chromosome"/>
</dbReference>
<comment type="subcellular location">
    <subcellularLocation>
        <location evidence="1">Cell membrane</location>
        <topology evidence="1">Multi-pass membrane protein</topology>
    </subcellularLocation>
</comment>
<name>A0A077EBY7_9FLAO</name>
<dbReference type="InterPro" id="IPR025202">
    <property type="entry name" value="PLD-like_dom"/>
</dbReference>
<dbReference type="InterPro" id="IPR001736">
    <property type="entry name" value="PLipase_D/transphosphatidylase"/>
</dbReference>
<keyword evidence="3" id="KW-0444">Lipid biosynthesis</keyword>
<evidence type="ECO:0000259" key="14">
    <source>
        <dbReference type="PROSITE" id="PS50035"/>
    </source>
</evidence>
<feature type="transmembrane region" description="Helical" evidence="13">
    <location>
        <begin position="16"/>
        <end position="34"/>
    </location>
</feature>
<keyword evidence="10" id="KW-0594">Phospholipid biosynthesis</keyword>
<evidence type="ECO:0000313" key="15">
    <source>
        <dbReference type="EMBL" id="AIL45051.1"/>
    </source>
</evidence>
<dbReference type="Pfam" id="PF13091">
    <property type="entry name" value="PLDc_2"/>
    <property type="match status" value="2"/>
</dbReference>
<dbReference type="CDD" id="cd09112">
    <property type="entry name" value="PLDc_CLS_2"/>
    <property type="match status" value="1"/>
</dbReference>
<feature type="domain" description="PLD phosphodiesterase" evidence="14">
    <location>
        <begin position="224"/>
        <end position="251"/>
    </location>
</feature>